<evidence type="ECO:0000313" key="2">
    <source>
        <dbReference type="Proteomes" id="UP000294847"/>
    </source>
</evidence>
<organism evidence="1 2">
    <name type="scientific">Pyricularia oryzae</name>
    <name type="common">Rice blast fungus</name>
    <name type="synonym">Magnaporthe oryzae</name>
    <dbReference type="NCBI Taxonomy" id="318829"/>
    <lineage>
        <taxon>Eukaryota</taxon>
        <taxon>Fungi</taxon>
        <taxon>Dikarya</taxon>
        <taxon>Ascomycota</taxon>
        <taxon>Pezizomycotina</taxon>
        <taxon>Sordariomycetes</taxon>
        <taxon>Sordariomycetidae</taxon>
        <taxon>Magnaporthales</taxon>
        <taxon>Pyriculariaceae</taxon>
        <taxon>Pyricularia</taxon>
    </lineage>
</organism>
<accession>A0A4P7NII2</accession>
<name>A0A4P7NII2_PYROR</name>
<gene>
    <name evidence="1" type="ORF">PoMZ_08762</name>
</gene>
<sequence>MRIARKWELGDKAFSRTATTSFAWKDERRWWLVRLTTDEFVVLANGALCYHKVPDIERLDDGQDA</sequence>
<protein>
    <submittedName>
        <fullName evidence="1">Uncharacterized protein</fullName>
    </submittedName>
</protein>
<evidence type="ECO:0000313" key="1">
    <source>
        <dbReference type="EMBL" id="QBZ61804.1"/>
    </source>
</evidence>
<dbReference type="AlphaFoldDB" id="A0A4P7NII2"/>
<reference evidence="1 2" key="1">
    <citation type="journal article" date="2019" name="Mol. Biol. Evol.">
        <title>Blast fungal genomes show frequent chromosomal changes, gene gains and losses, and effector gene turnover.</title>
        <authorList>
            <person name="Gomez Luciano L.B."/>
            <person name="Jason Tsai I."/>
            <person name="Chuma I."/>
            <person name="Tosa Y."/>
            <person name="Chen Y.H."/>
            <person name="Li J.Y."/>
            <person name="Li M.Y."/>
            <person name="Jade Lu M.Y."/>
            <person name="Nakayashiki H."/>
            <person name="Li W.H."/>
        </authorList>
    </citation>
    <scope>NUCLEOTIDE SEQUENCE [LARGE SCALE GENOMIC DNA]</scope>
    <source>
        <strain evidence="1">MZ5-1-6</strain>
    </source>
</reference>
<dbReference type="Proteomes" id="UP000294847">
    <property type="component" value="Chromosome 4"/>
</dbReference>
<dbReference type="EMBL" id="CP034207">
    <property type="protein sequence ID" value="QBZ61804.1"/>
    <property type="molecule type" value="Genomic_DNA"/>
</dbReference>
<proteinExistence type="predicted"/>